<dbReference type="PANTHER" id="PTHR10900:SF77">
    <property type="entry name" value="FI19380P1"/>
    <property type="match status" value="1"/>
</dbReference>
<dbReference type="InterPro" id="IPR000782">
    <property type="entry name" value="FAS1_domain"/>
</dbReference>
<name>A0A1E7EUH4_9STRA</name>
<dbReference type="PANTHER" id="PTHR10900">
    <property type="entry name" value="PERIOSTIN-RELATED"/>
    <property type="match status" value="1"/>
</dbReference>
<gene>
    <name evidence="2" type="ORF">FRACYDRAFT_271258</name>
</gene>
<evidence type="ECO:0000259" key="1">
    <source>
        <dbReference type="PROSITE" id="PS50213"/>
    </source>
</evidence>
<dbReference type="PROSITE" id="PS50213">
    <property type="entry name" value="FAS1"/>
    <property type="match status" value="3"/>
</dbReference>
<dbReference type="InterPro" id="IPR036378">
    <property type="entry name" value="FAS1_dom_sf"/>
</dbReference>
<dbReference type="Gene3D" id="2.30.180.10">
    <property type="entry name" value="FAS1 domain"/>
    <property type="match status" value="3"/>
</dbReference>
<dbReference type="EMBL" id="KV784374">
    <property type="protein sequence ID" value="OEU09680.1"/>
    <property type="molecule type" value="Genomic_DNA"/>
</dbReference>
<proteinExistence type="predicted"/>
<evidence type="ECO:0000313" key="2">
    <source>
        <dbReference type="EMBL" id="OEU09680.1"/>
    </source>
</evidence>
<keyword evidence="3" id="KW-1185">Reference proteome</keyword>
<dbReference type="InParanoid" id="A0A1E7EUH4"/>
<feature type="domain" description="FAS1" evidence="1">
    <location>
        <begin position="1"/>
        <end position="45"/>
    </location>
</feature>
<dbReference type="KEGG" id="fcy:FRACYDRAFT_271258"/>
<dbReference type="SMART" id="SM00554">
    <property type="entry name" value="FAS1"/>
    <property type="match status" value="2"/>
</dbReference>
<dbReference type="AlphaFoldDB" id="A0A1E7EUH4"/>
<dbReference type="SUPFAM" id="SSF82153">
    <property type="entry name" value="FAS1 domain"/>
    <property type="match status" value="3"/>
</dbReference>
<dbReference type="InterPro" id="IPR050904">
    <property type="entry name" value="Adhesion/Biosynth-related"/>
</dbReference>
<dbReference type="Proteomes" id="UP000095751">
    <property type="component" value="Unassembled WGS sequence"/>
</dbReference>
<organism evidence="2 3">
    <name type="scientific">Fragilariopsis cylindrus CCMP1102</name>
    <dbReference type="NCBI Taxonomy" id="635003"/>
    <lineage>
        <taxon>Eukaryota</taxon>
        <taxon>Sar</taxon>
        <taxon>Stramenopiles</taxon>
        <taxon>Ochrophyta</taxon>
        <taxon>Bacillariophyta</taxon>
        <taxon>Bacillariophyceae</taxon>
        <taxon>Bacillariophycidae</taxon>
        <taxon>Bacillariales</taxon>
        <taxon>Bacillariaceae</taxon>
        <taxon>Fragilariopsis</taxon>
    </lineage>
</organism>
<feature type="domain" description="FAS1" evidence="1">
    <location>
        <begin position="278"/>
        <end position="431"/>
    </location>
</feature>
<evidence type="ECO:0000313" key="3">
    <source>
        <dbReference type="Proteomes" id="UP000095751"/>
    </source>
</evidence>
<reference evidence="2 3" key="1">
    <citation type="submission" date="2016-09" db="EMBL/GenBank/DDBJ databases">
        <title>Extensive genetic diversity and differential bi-allelic expression allows diatom success in the polar Southern Ocean.</title>
        <authorList>
            <consortium name="DOE Joint Genome Institute"/>
            <person name="Mock T."/>
            <person name="Otillar R.P."/>
            <person name="Strauss J."/>
            <person name="Dupont C."/>
            <person name="Frickenhaus S."/>
            <person name="Maumus F."/>
            <person name="Mcmullan M."/>
            <person name="Sanges R."/>
            <person name="Schmutz J."/>
            <person name="Toseland A."/>
            <person name="Valas R."/>
            <person name="Veluchamy A."/>
            <person name="Ward B.J."/>
            <person name="Allen A."/>
            <person name="Barry K."/>
            <person name="Falciatore A."/>
            <person name="Ferrante M."/>
            <person name="Fortunato A.E."/>
            <person name="Gloeckner G."/>
            <person name="Gruber A."/>
            <person name="Hipkin R."/>
            <person name="Janech M."/>
            <person name="Kroth P."/>
            <person name="Leese F."/>
            <person name="Lindquist E."/>
            <person name="Lyon B.R."/>
            <person name="Martin J."/>
            <person name="Mayer C."/>
            <person name="Parker M."/>
            <person name="Quesneville H."/>
            <person name="Raymond J."/>
            <person name="Uhlig C."/>
            <person name="Valentin K.U."/>
            <person name="Worden A.Z."/>
            <person name="Armbrust E.V."/>
            <person name="Bowler C."/>
            <person name="Green B."/>
            <person name="Moulton V."/>
            <person name="Van Oosterhout C."/>
            <person name="Grigoriev I."/>
        </authorList>
    </citation>
    <scope>NUCLEOTIDE SEQUENCE [LARGE SCALE GENOMIC DNA]</scope>
    <source>
        <strain evidence="2 3">CCMP1102</strain>
    </source>
</reference>
<accession>A0A1E7EUH4</accession>
<dbReference type="OrthoDB" id="5988460at2759"/>
<sequence length="446" mass="46497">MTATTLQGEDVTVDLSDGVKINDSIVVAADVSATNGVIHVISSVLVPPSLDVEAFLETCGDSSDSSGDIDEPTLDIPGTAIAAGVFNTLVAALSAADLVGALSDPNGPFTVFAPSDEAFAALPEELVTCLLEPENKESLAAILTYHVVNGQFLSTQLEDGTTATGPTLQGEDVTFSRKNNGDVKVNESKVVFVDVLTTNGVIQVIDAVLVPPSIDVAAFLETCGDDSDSSDSSDDEPDVCTYLGVSRSAGQYLTGPSHTCLCQSGGHWIECKSNEELLQTTQEFILTSDSFTTLEAAVVQADLVGFLDGDADQPYTLFAPTDAAFANVPAAVLAFLLDNDNKEVLLQVLSYHVLSGIVDADDVPAGTTDNILTLLEPEVIVAKKTCFTATKVETGTPPCDEFSLLLNGNSNVIVTDIETANGIVHVIDTVLIPPSLVDAVAKIVEG</sequence>
<feature type="domain" description="FAS1" evidence="1">
    <location>
        <begin position="73"/>
        <end position="209"/>
    </location>
</feature>
<protein>
    <submittedName>
        <fullName evidence="2">Fasciclin-domain-containing protein</fullName>
    </submittedName>
</protein>
<dbReference type="Pfam" id="PF02469">
    <property type="entry name" value="Fasciclin"/>
    <property type="match status" value="3"/>
</dbReference>
<dbReference type="FunFam" id="2.30.180.10:FF:000032">
    <property type="entry name" value="Fasciclin domain-containing protein, putative"/>
    <property type="match status" value="1"/>
</dbReference>